<dbReference type="EMBL" id="JAVRIA010000001">
    <property type="protein sequence ID" value="MDT0557305.1"/>
    <property type="molecule type" value="Genomic_DNA"/>
</dbReference>
<dbReference type="Pfam" id="PF00041">
    <property type="entry name" value="fn3"/>
    <property type="match status" value="1"/>
</dbReference>
<dbReference type="Gene3D" id="2.60.40.10">
    <property type="entry name" value="Immunoglobulins"/>
    <property type="match status" value="1"/>
</dbReference>
<protein>
    <submittedName>
        <fullName evidence="3">YHYH protein</fullName>
    </submittedName>
</protein>
<dbReference type="RefSeq" id="WP_311426076.1">
    <property type="nucleotide sequence ID" value="NZ_JAVRIA010000001.1"/>
</dbReference>
<gene>
    <name evidence="3" type="ORF">RM697_01515</name>
</gene>
<evidence type="ECO:0000256" key="1">
    <source>
        <dbReference type="SAM" id="SignalP"/>
    </source>
</evidence>
<feature type="domain" description="Fibronectin type-III" evidence="2">
    <location>
        <begin position="34"/>
        <end position="121"/>
    </location>
</feature>
<name>A0ABU2YJ92_9FLAO</name>
<reference evidence="3 4" key="1">
    <citation type="submission" date="2023-09" db="EMBL/GenBank/DDBJ databases">
        <authorList>
            <person name="Rey-Velasco X."/>
        </authorList>
    </citation>
    <scope>NUCLEOTIDE SEQUENCE [LARGE SCALE GENOMIC DNA]</scope>
    <source>
        <strain evidence="3 4">W332</strain>
    </source>
</reference>
<dbReference type="PROSITE" id="PS51257">
    <property type="entry name" value="PROKAR_LIPOPROTEIN"/>
    <property type="match status" value="1"/>
</dbReference>
<dbReference type="Proteomes" id="UP001259492">
    <property type="component" value="Unassembled WGS sequence"/>
</dbReference>
<proteinExistence type="predicted"/>
<evidence type="ECO:0000313" key="3">
    <source>
        <dbReference type="EMBL" id="MDT0557305.1"/>
    </source>
</evidence>
<accession>A0ABU2YJ92</accession>
<feature type="chain" id="PRO_5045410773" evidence="1">
    <location>
        <begin position="28"/>
        <end position="342"/>
    </location>
</feature>
<feature type="signal peptide" evidence="1">
    <location>
        <begin position="1"/>
        <end position="27"/>
    </location>
</feature>
<comment type="caution">
    <text evidence="3">The sequence shown here is derived from an EMBL/GenBank/DDBJ whole genome shotgun (WGS) entry which is preliminary data.</text>
</comment>
<dbReference type="Pfam" id="PF14240">
    <property type="entry name" value="YHYH"/>
    <property type="match status" value="1"/>
</dbReference>
<keyword evidence="4" id="KW-1185">Reference proteome</keyword>
<dbReference type="InterPro" id="IPR013783">
    <property type="entry name" value="Ig-like_fold"/>
</dbReference>
<keyword evidence="1" id="KW-0732">Signal</keyword>
<organism evidence="3 4">
    <name type="scientific">Microcosmobacter mediterraneus</name>
    <dbReference type="NCBI Taxonomy" id="3075607"/>
    <lineage>
        <taxon>Bacteria</taxon>
        <taxon>Pseudomonadati</taxon>
        <taxon>Bacteroidota</taxon>
        <taxon>Flavobacteriia</taxon>
        <taxon>Flavobacteriales</taxon>
        <taxon>Flavobacteriaceae</taxon>
        <taxon>Microcosmobacter</taxon>
    </lineage>
</organism>
<dbReference type="InterPro" id="IPR025924">
    <property type="entry name" value="YHYH_dom"/>
</dbReference>
<evidence type="ECO:0000259" key="2">
    <source>
        <dbReference type="PROSITE" id="PS50853"/>
    </source>
</evidence>
<dbReference type="SUPFAM" id="SSF49265">
    <property type="entry name" value="Fibronectin type III"/>
    <property type="match status" value="1"/>
</dbReference>
<evidence type="ECO:0000313" key="4">
    <source>
        <dbReference type="Proteomes" id="UP001259492"/>
    </source>
</evidence>
<sequence>MKIVLKFIPCILLIVVFIMACSSDNEAENLENSNPSAFTVTVSSITESSAVLNWTSSNDVDGDEVTYTVTLNGIEIVSNISSLLLSLTDLELDTLYSGSITANDGNGGSASANFDFTTLAEAPTLHPAYADFDVDYTDIYLDGSNVIIETIGEPNHLTPYYSTSHPLYTPPTVTNVAQMTPTRIDTANRDYNATLTVSTNPQMANSTSATQLGSIGIAVSGAFIYNDQEGNGPLDSAAGSLDYAGAHIGPSNYHYHLEPLAFTNDDQNLVGIISDGFFIYGRKCNSTGTYPTDLDASGGHTSTTQHADDAEYHYHIINEVYGSLGRYLVFAGPYQGTPNAIN</sequence>
<dbReference type="PROSITE" id="PS50853">
    <property type="entry name" value="FN3"/>
    <property type="match status" value="1"/>
</dbReference>
<dbReference type="InterPro" id="IPR036116">
    <property type="entry name" value="FN3_sf"/>
</dbReference>
<dbReference type="InterPro" id="IPR003961">
    <property type="entry name" value="FN3_dom"/>
</dbReference>